<keyword evidence="3" id="KW-1185">Reference proteome</keyword>
<proteinExistence type="predicted"/>
<feature type="transmembrane region" description="Helical" evidence="1">
    <location>
        <begin position="31"/>
        <end position="49"/>
    </location>
</feature>
<comment type="caution">
    <text evidence="2">The sequence shown here is derived from an EMBL/GenBank/DDBJ whole genome shotgun (WGS) entry which is preliminary data.</text>
</comment>
<keyword evidence="1" id="KW-1133">Transmembrane helix</keyword>
<organism evidence="2 3">
    <name type="scientific">Arsenicicoccus piscis</name>
    <dbReference type="NCBI Taxonomy" id="673954"/>
    <lineage>
        <taxon>Bacteria</taxon>
        <taxon>Bacillati</taxon>
        <taxon>Actinomycetota</taxon>
        <taxon>Actinomycetes</taxon>
        <taxon>Micrococcales</taxon>
        <taxon>Intrasporangiaceae</taxon>
        <taxon>Arsenicicoccus</taxon>
    </lineage>
</organism>
<sequence length="204" mass="21309">MGGVVLADVVGGASAGSLVLAGDLGLPDVPLRYVVLVVALVLLAWRLTYTAARLDRLHARIEGALTALDAQLVRRAECALELAAAAVVDPASSLILASAATDALAAEDEHSAGRLEIENVLTETIDVALTPEVVAAVRAEGGAPAELVERLAAAGLRVQLALRMHDDAIADCLRVRRKPLVRLFHLAGHTDLPQPVPLDAPQRL</sequence>
<dbReference type="EMBL" id="BSUJ01000001">
    <property type="protein sequence ID" value="GMA19845.1"/>
    <property type="molecule type" value="Genomic_DNA"/>
</dbReference>
<dbReference type="Proteomes" id="UP001157109">
    <property type="component" value="Unassembled WGS sequence"/>
</dbReference>
<evidence type="ECO:0000313" key="3">
    <source>
        <dbReference type="Proteomes" id="UP001157109"/>
    </source>
</evidence>
<protein>
    <submittedName>
        <fullName evidence="2">Membrane protein</fullName>
    </submittedName>
</protein>
<name>A0ABQ6HQM1_9MICO</name>
<gene>
    <name evidence="2" type="ORF">GCM10025862_18660</name>
</gene>
<accession>A0ABQ6HQM1</accession>
<keyword evidence="1" id="KW-0472">Membrane</keyword>
<evidence type="ECO:0000256" key="1">
    <source>
        <dbReference type="SAM" id="Phobius"/>
    </source>
</evidence>
<reference evidence="3" key="1">
    <citation type="journal article" date="2019" name="Int. J. Syst. Evol. Microbiol.">
        <title>The Global Catalogue of Microorganisms (GCM) 10K type strain sequencing project: providing services to taxonomists for standard genome sequencing and annotation.</title>
        <authorList>
            <consortium name="The Broad Institute Genomics Platform"/>
            <consortium name="The Broad Institute Genome Sequencing Center for Infectious Disease"/>
            <person name="Wu L."/>
            <person name="Ma J."/>
        </authorList>
    </citation>
    <scope>NUCLEOTIDE SEQUENCE [LARGE SCALE GENOMIC DNA]</scope>
    <source>
        <strain evidence="3">NBRC 105830</strain>
    </source>
</reference>
<keyword evidence="1" id="KW-0812">Transmembrane</keyword>
<evidence type="ECO:0000313" key="2">
    <source>
        <dbReference type="EMBL" id="GMA19845.1"/>
    </source>
</evidence>